<keyword evidence="10 13" id="KW-0472">Membrane</keyword>
<dbReference type="KEGG" id="nwr:E3U44_00765"/>
<sequence>MANHHRPTFLNLALIRFPANAIVSALHRISGVILSLLVPVLVYLLDLSLQDSEGFAQVIGFFNNLGVKLLGVVALWALLHHIFAGIRFLLFDIHVGVKDYRPSWSARIANVSALVVTLFIVGVLW</sequence>
<dbReference type="CDD" id="cd03499">
    <property type="entry name" value="SQR_TypeC_SdhC"/>
    <property type="match status" value="1"/>
</dbReference>
<dbReference type="SUPFAM" id="SSF81343">
    <property type="entry name" value="Fumarate reductase respiratory complex transmembrane subunits"/>
    <property type="match status" value="1"/>
</dbReference>
<dbReference type="NCBIfam" id="TIGR02970">
    <property type="entry name" value="succ_dehyd_cytB"/>
    <property type="match status" value="1"/>
</dbReference>
<comment type="similarity">
    <text evidence="3">Belongs to the cytochrome b560 family.</text>
</comment>
<keyword evidence="5 12" id="KW-0349">Heme</keyword>
<dbReference type="EMBL" id="CP038033">
    <property type="protein sequence ID" value="QBQ53192.1"/>
    <property type="molecule type" value="Genomic_DNA"/>
</dbReference>
<dbReference type="PANTHER" id="PTHR10978">
    <property type="entry name" value="SUCCINATE DEHYDROGENASE CYTOCHROME B560 SUBUNIT"/>
    <property type="match status" value="1"/>
</dbReference>
<feature type="transmembrane region" description="Helical" evidence="13">
    <location>
        <begin position="104"/>
        <end position="124"/>
    </location>
</feature>
<dbReference type="GO" id="GO:0009055">
    <property type="term" value="F:electron transfer activity"/>
    <property type="evidence" value="ECO:0007669"/>
    <property type="project" value="InterPro"/>
</dbReference>
<evidence type="ECO:0000256" key="4">
    <source>
        <dbReference type="ARBA" id="ARBA00020076"/>
    </source>
</evidence>
<protein>
    <recommendedName>
        <fullName evidence="4">Succinate dehydrogenase cytochrome b556 subunit</fullName>
    </recommendedName>
</protein>
<keyword evidence="6 13" id="KW-0812">Transmembrane</keyword>
<proteinExistence type="inferred from homology"/>
<evidence type="ECO:0000256" key="10">
    <source>
        <dbReference type="ARBA" id="ARBA00023136"/>
    </source>
</evidence>
<dbReference type="PIRSF" id="PIRSF000178">
    <property type="entry name" value="SDH_cyt_b560"/>
    <property type="match status" value="1"/>
</dbReference>
<dbReference type="GO" id="GO:0046872">
    <property type="term" value="F:metal ion binding"/>
    <property type="evidence" value="ECO:0007669"/>
    <property type="project" value="UniProtKB-KW"/>
</dbReference>
<dbReference type="RefSeq" id="WP_134356208.1">
    <property type="nucleotide sequence ID" value="NZ_CP038033.1"/>
</dbReference>
<dbReference type="GO" id="GO:0005886">
    <property type="term" value="C:plasma membrane"/>
    <property type="evidence" value="ECO:0007669"/>
    <property type="project" value="TreeGrafter"/>
</dbReference>
<gene>
    <name evidence="14" type="primary">sdhC</name>
    <name evidence="14" type="ORF">E3U44_00765</name>
</gene>
<dbReference type="Proteomes" id="UP000294325">
    <property type="component" value="Chromosome"/>
</dbReference>
<comment type="subunit">
    <text evidence="11">Part of an enzyme complex containing four subunits: a flavoprotein, an iron-sulfur protein, plus two membrane-anchoring proteins, SdhC and SdhD. The complex can form homotrimers.</text>
</comment>
<keyword evidence="15" id="KW-1185">Reference proteome</keyword>
<keyword evidence="8 13" id="KW-1133">Transmembrane helix</keyword>
<reference evidence="14 15" key="1">
    <citation type="submission" date="2019-03" db="EMBL/GenBank/DDBJ databases">
        <title>The genome sequence of Nitrosococcus wardiae strain D1FHST reveals the archetypal metabolic capacity of ammonia-oxidizing Gammaproteobacteria.</title>
        <authorList>
            <person name="Wang L."/>
            <person name="Lim C.K."/>
            <person name="Hanson T.E."/>
            <person name="Dang H."/>
            <person name="Klotz M.G."/>
        </authorList>
    </citation>
    <scope>NUCLEOTIDE SEQUENCE [LARGE SCALE GENOMIC DNA]</scope>
    <source>
        <strain evidence="14 15">D1FHS</strain>
    </source>
</reference>
<comment type="cofactor">
    <cofactor evidence="12">
        <name>heme</name>
        <dbReference type="ChEBI" id="CHEBI:30413"/>
    </cofactor>
    <text evidence="12">The heme is bound between the two transmembrane subunits.</text>
</comment>
<evidence type="ECO:0000256" key="12">
    <source>
        <dbReference type="PIRSR" id="PIRSR000178-1"/>
    </source>
</evidence>
<feature type="transmembrane region" description="Helical" evidence="13">
    <location>
        <begin position="21"/>
        <end position="45"/>
    </location>
</feature>
<evidence type="ECO:0000256" key="6">
    <source>
        <dbReference type="ARBA" id="ARBA00022692"/>
    </source>
</evidence>
<organism evidence="14 15">
    <name type="scientific">Nitrosococcus wardiae</name>
    <dbReference type="NCBI Taxonomy" id="1814290"/>
    <lineage>
        <taxon>Bacteria</taxon>
        <taxon>Pseudomonadati</taxon>
        <taxon>Pseudomonadota</taxon>
        <taxon>Gammaproteobacteria</taxon>
        <taxon>Chromatiales</taxon>
        <taxon>Chromatiaceae</taxon>
        <taxon>Nitrosococcus</taxon>
    </lineage>
</organism>
<evidence type="ECO:0000256" key="2">
    <source>
        <dbReference type="ARBA" id="ARBA00004370"/>
    </source>
</evidence>
<evidence type="ECO:0000313" key="15">
    <source>
        <dbReference type="Proteomes" id="UP000294325"/>
    </source>
</evidence>
<evidence type="ECO:0000256" key="7">
    <source>
        <dbReference type="ARBA" id="ARBA00022723"/>
    </source>
</evidence>
<dbReference type="PANTHER" id="PTHR10978:SF5">
    <property type="entry name" value="SUCCINATE DEHYDROGENASE CYTOCHROME B560 SUBUNIT, MITOCHONDRIAL"/>
    <property type="match status" value="1"/>
</dbReference>
<dbReference type="Gene3D" id="1.20.1300.10">
    <property type="entry name" value="Fumarate reductase/succinate dehydrogenase, transmembrane subunit"/>
    <property type="match status" value="1"/>
</dbReference>
<dbReference type="InterPro" id="IPR034804">
    <property type="entry name" value="SQR/QFR_C/D"/>
</dbReference>
<keyword evidence="9 12" id="KW-0408">Iron</keyword>
<comment type="function">
    <text evidence="1">Membrane-anchoring subunit of succinate dehydrogenase (SDH).</text>
</comment>
<comment type="subcellular location">
    <subcellularLocation>
        <location evidence="2">Membrane</location>
    </subcellularLocation>
</comment>
<evidence type="ECO:0000256" key="9">
    <source>
        <dbReference type="ARBA" id="ARBA00023004"/>
    </source>
</evidence>
<dbReference type="Pfam" id="PF01127">
    <property type="entry name" value="Sdh_cyt"/>
    <property type="match status" value="1"/>
</dbReference>
<dbReference type="OrthoDB" id="9799441at2"/>
<evidence type="ECO:0000256" key="8">
    <source>
        <dbReference type="ARBA" id="ARBA00022989"/>
    </source>
</evidence>
<dbReference type="InterPro" id="IPR014314">
    <property type="entry name" value="Succ_DH_cytb556"/>
</dbReference>
<evidence type="ECO:0000313" key="14">
    <source>
        <dbReference type="EMBL" id="QBQ53192.1"/>
    </source>
</evidence>
<name>A0A4P7BXL4_9GAMM</name>
<feature type="transmembrane region" description="Helical" evidence="13">
    <location>
        <begin position="65"/>
        <end position="83"/>
    </location>
</feature>
<accession>A0A4P7BXL4</accession>
<dbReference type="InterPro" id="IPR000701">
    <property type="entry name" value="SuccDH_FuR_B_TM-su"/>
</dbReference>
<evidence type="ECO:0000256" key="5">
    <source>
        <dbReference type="ARBA" id="ARBA00022617"/>
    </source>
</evidence>
<evidence type="ECO:0000256" key="1">
    <source>
        <dbReference type="ARBA" id="ARBA00004050"/>
    </source>
</evidence>
<evidence type="ECO:0000256" key="3">
    <source>
        <dbReference type="ARBA" id="ARBA00007244"/>
    </source>
</evidence>
<dbReference type="AlphaFoldDB" id="A0A4P7BXL4"/>
<keyword evidence="7 12" id="KW-0479">Metal-binding</keyword>
<evidence type="ECO:0000256" key="11">
    <source>
        <dbReference type="ARBA" id="ARBA00025912"/>
    </source>
</evidence>
<evidence type="ECO:0000256" key="13">
    <source>
        <dbReference type="SAM" id="Phobius"/>
    </source>
</evidence>
<feature type="binding site" description="axial binding residue" evidence="12">
    <location>
        <position position="81"/>
    </location>
    <ligand>
        <name>heme</name>
        <dbReference type="ChEBI" id="CHEBI:30413"/>
        <note>ligand shared with second transmembrane subunit</note>
    </ligand>
    <ligandPart>
        <name>Fe</name>
        <dbReference type="ChEBI" id="CHEBI:18248"/>
    </ligandPart>
</feature>
<dbReference type="GO" id="GO:0006099">
    <property type="term" value="P:tricarboxylic acid cycle"/>
    <property type="evidence" value="ECO:0007669"/>
    <property type="project" value="InterPro"/>
</dbReference>